<gene>
    <name evidence="2" type="ORF">ILYODFUR_004950</name>
</gene>
<sequence length="122" mass="13556">MKICVQYANAYQPAFIFLPGANWWSHIWLPSKRSPYHSSGNFPLDLLPRPHHKSTITYLLVQPPTIHHSTAASSIPPQIRKQSSSESTPHIPNLPTSTPLDVFTFFPGSSPAHSTCLPETLS</sequence>
<reference evidence="2 3" key="1">
    <citation type="submission" date="2021-06" db="EMBL/GenBank/DDBJ databases">
        <authorList>
            <person name="Palmer J.M."/>
        </authorList>
    </citation>
    <scope>NUCLEOTIDE SEQUENCE [LARGE SCALE GENOMIC DNA]</scope>
    <source>
        <strain evidence="3">if_2019</strain>
        <tissue evidence="2">Muscle</tissue>
    </source>
</reference>
<feature type="region of interest" description="Disordered" evidence="1">
    <location>
        <begin position="68"/>
        <end position="96"/>
    </location>
</feature>
<proteinExistence type="predicted"/>
<dbReference type="Proteomes" id="UP001482620">
    <property type="component" value="Unassembled WGS sequence"/>
</dbReference>
<evidence type="ECO:0000256" key="1">
    <source>
        <dbReference type="SAM" id="MobiDB-lite"/>
    </source>
</evidence>
<comment type="caution">
    <text evidence="2">The sequence shown here is derived from an EMBL/GenBank/DDBJ whole genome shotgun (WGS) entry which is preliminary data.</text>
</comment>
<protein>
    <submittedName>
        <fullName evidence="2">Uncharacterized protein</fullName>
    </submittedName>
</protein>
<dbReference type="EMBL" id="JAHRIQ010104549">
    <property type="protein sequence ID" value="MEQ2254563.1"/>
    <property type="molecule type" value="Genomic_DNA"/>
</dbReference>
<organism evidence="2 3">
    <name type="scientific">Ilyodon furcidens</name>
    <name type="common">goldbreast splitfin</name>
    <dbReference type="NCBI Taxonomy" id="33524"/>
    <lineage>
        <taxon>Eukaryota</taxon>
        <taxon>Metazoa</taxon>
        <taxon>Chordata</taxon>
        <taxon>Craniata</taxon>
        <taxon>Vertebrata</taxon>
        <taxon>Euteleostomi</taxon>
        <taxon>Actinopterygii</taxon>
        <taxon>Neopterygii</taxon>
        <taxon>Teleostei</taxon>
        <taxon>Neoteleostei</taxon>
        <taxon>Acanthomorphata</taxon>
        <taxon>Ovalentaria</taxon>
        <taxon>Atherinomorphae</taxon>
        <taxon>Cyprinodontiformes</taxon>
        <taxon>Goodeidae</taxon>
        <taxon>Ilyodon</taxon>
    </lineage>
</organism>
<evidence type="ECO:0000313" key="2">
    <source>
        <dbReference type="EMBL" id="MEQ2254563.1"/>
    </source>
</evidence>
<evidence type="ECO:0000313" key="3">
    <source>
        <dbReference type="Proteomes" id="UP001482620"/>
    </source>
</evidence>
<name>A0ABV0VE06_9TELE</name>
<accession>A0ABV0VE06</accession>
<keyword evidence="3" id="KW-1185">Reference proteome</keyword>